<dbReference type="EMBL" id="BMAO01012666">
    <property type="protein sequence ID" value="GFQ83122.1"/>
    <property type="molecule type" value="Genomic_DNA"/>
</dbReference>
<gene>
    <name evidence="1" type="ORF">TNCT_659771</name>
</gene>
<proteinExistence type="predicted"/>
<name>A0A8X6FKZ9_TRICU</name>
<reference evidence="1" key="1">
    <citation type="submission" date="2020-07" db="EMBL/GenBank/DDBJ databases">
        <title>Multicomponent nature underlies the extraordinary mechanical properties of spider dragline silk.</title>
        <authorList>
            <person name="Kono N."/>
            <person name="Nakamura H."/>
            <person name="Mori M."/>
            <person name="Yoshida Y."/>
            <person name="Ohtoshi R."/>
            <person name="Malay A.D."/>
            <person name="Moran D.A.P."/>
            <person name="Tomita M."/>
            <person name="Numata K."/>
            <person name="Arakawa K."/>
        </authorList>
    </citation>
    <scope>NUCLEOTIDE SEQUENCE</scope>
</reference>
<evidence type="ECO:0000313" key="1">
    <source>
        <dbReference type="EMBL" id="GFQ83122.1"/>
    </source>
</evidence>
<protein>
    <submittedName>
        <fullName evidence="1">Uncharacterized protein</fullName>
    </submittedName>
</protein>
<dbReference type="Proteomes" id="UP000887116">
    <property type="component" value="Unassembled WGS sequence"/>
</dbReference>
<sequence length="122" mass="14225">MDVLKSFRGWGKRLYAAQNMPLDFGSLAWHAASCPFSDVSQHRWTNETVHEKLGGKALWYEYLDGRDYGERKIFQSEVSSAHKVYFFLLTSQKTSRTCPIFKGFKLIDKSFKDTTVLSFFFF</sequence>
<accession>A0A8X6FKZ9</accession>
<organism evidence="1 2">
    <name type="scientific">Trichonephila clavata</name>
    <name type="common">Joro spider</name>
    <name type="synonym">Nephila clavata</name>
    <dbReference type="NCBI Taxonomy" id="2740835"/>
    <lineage>
        <taxon>Eukaryota</taxon>
        <taxon>Metazoa</taxon>
        <taxon>Ecdysozoa</taxon>
        <taxon>Arthropoda</taxon>
        <taxon>Chelicerata</taxon>
        <taxon>Arachnida</taxon>
        <taxon>Araneae</taxon>
        <taxon>Araneomorphae</taxon>
        <taxon>Entelegynae</taxon>
        <taxon>Araneoidea</taxon>
        <taxon>Nephilidae</taxon>
        <taxon>Trichonephila</taxon>
    </lineage>
</organism>
<dbReference type="AlphaFoldDB" id="A0A8X6FKZ9"/>
<evidence type="ECO:0000313" key="2">
    <source>
        <dbReference type="Proteomes" id="UP000887116"/>
    </source>
</evidence>
<keyword evidence="2" id="KW-1185">Reference proteome</keyword>
<comment type="caution">
    <text evidence="1">The sequence shown here is derived from an EMBL/GenBank/DDBJ whole genome shotgun (WGS) entry which is preliminary data.</text>
</comment>